<evidence type="ECO:0000313" key="3">
    <source>
        <dbReference type="EMBL" id="SJL08404.1"/>
    </source>
</evidence>
<feature type="region of interest" description="Disordered" evidence="1">
    <location>
        <begin position="411"/>
        <end position="501"/>
    </location>
</feature>
<keyword evidence="2" id="KW-0812">Transmembrane</keyword>
<dbReference type="AlphaFoldDB" id="A0A284RI17"/>
<dbReference type="EMBL" id="FUEG01000009">
    <property type="protein sequence ID" value="SJL08404.1"/>
    <property type="molecule type" value="Genomic_DNA"/>
</dbReference>
<feature type="transmembrane region" description="Helical" evidence="2">
    <location>
        <begin position="285"/>
        <end position="310"/>
    </location>
</feature>
<feature type="compositionally biased region" description="Polar residues" evidence="1">
    <location>
        <begin position="322"/>
        <end position="332"/>
    </location>
</feature>
<keyword evidence="2" id="KW-1133">Transmembrane helix</keyword>
<evidence type="ECO:0000313" key="4">
    <source>
        <dbReference type="Proteomes" id="UP000219338"/>
    </source>
</evidence>
<feature type="compositionally biased region" description="Low complexity" evidence="1">
    <location>
        <begin position="426"/>
        <end position="441"/>
    </location>
</feature>
<feature type="region of interest" description="Disordered" evidence="1">
    <location>
        <begin position="318"/>
        <end position="337"/>
    </location>
</feature>
<keyword evidence="2" id="KW-0472">Membrane</keyword>
<feature type="compositionally biased region" description="Low complexity" evidence="1">
    <location>
        <begin position="557"/>
        <end position="574"/>
    </location>
</feature>
<organism evidence="3 4">
    <name type="scientific">Armillaria ostoyae</name>
    <name type="common">Armillaria root rot fungus</name>
    <dbReference type="NCBI Taxonomy" id="47428"/>
    <lineage>
        <taxon>Eukaryota</taxon>
        <taxon>Fungi</taxon>
        <taxon>Dikarya</taxon>
        <taxon>Basidiomycota</taxon>
        <taxon>Agaricomycotina</taxon>
        <taxon>Agaricomycetes</taxon>
        <taxon>Agaricomycetidae</taxon>
        <taxon>Agaricales</taxon>
        <taxon>Marasmiineae</taxon>
        <taxon>Physalacriaceae</taxon>
        <taxon>Armillaria</taxon>
    </lineage>
</organism>
<reference evidence="4" key="1">
    <citation type="journal article" date="2017" name="Nat. Ecol. Evol.">
        <title>Genome expansion and lineage-specific genetic innovations in the forest pathogenic fungi Armillaria.</title>
        <authorList>
            <person name="Sipos G."/>
            <person name="Prasanna A.N."/>
            <person name="Walter M.C."/>
            <person name="O'Connor E."/>
            <person name="Balint B."/>
            <person name="Krizsan K."/>
            <person name="Kiss B."/>
            <person name="Hess J."/>
            <person name="Varga T."/>
            <person name="Slot J."/>
            <person name="Riley R."/>
            <person name="Boka B."/>
            <person name="Rigling D."/>
            <person name="Barry K."/>
            <person name="Lee J."/>
            <person name="Mihaltcheva S."/>
            <person name="LaButti K."/>
            <person name="Lipzen A."/>
            <person name="Waldron R."/>
            <person name="Moloney N.M."/>
            <person name="Sperisen C."/>
            <person name="Kredics L."/>
            <person name="Vagvoelgyi C."/>
            <person name="Patrignani A."/>
            <person name="Fitzpatrick D."/>
            <person name="Nagy I."/>
            <person name="Doyle S."/>
            <person name="Anderson J.B."/>
            <person name="Grigoriev I.V."/>
            <person name="Gueldener U."/>
            <person name="Muensterkoetter M."/>
            <person name="Nagy L.G."/>
        </authorList>
    </citation>
    <scope>NUCLEOTIDE SEQUENCE [LARGE SCALE GENOMIC DNA]</scope>
    <source>
        <strain evidence="4">C18/9</strain>
    </source>
</reference>
<feature type="region of interest" description="Disordered" evidence="1">
    <location>
        <begin position="352"/>
        <end position="380"/>
    </location>
</feature>
<sequence>MSNVDGLIIVDDQDADVSYIGSWTSAGSALEYSQTIHASNETGASMSYNFTGTYISVYGDYDTRGSCSLVFTLDGMSTTVDTPQINETAHHRQIWASSQLSDGNHTLVYSVDSCHRTNANSSGTYGWFDYILYQPSSGTFPTAKYVIDDASSDIKWAGNWSRTGVDGDFNVTAHASSKGASLELQFTGSAISVYGRLSNVTNTLTSAAFAIDNGAGETYNAPAQNATVFNEQFFASEALSQQEHTLTMTALSDAAIYIDYFIIRSTHSVSSGGSSTGSSGRSHRLGAIVGGTIGGVVGLIAIAAAVYFLLKRGKRPGKNKDLNSLTPPSSAFGTGRRGTVLVRNSVDGSYSLSGVVSPHGQHTRMRSVHTTPSDDDISTAPERRLVSHFSIGSSIASSHGKYASPDRYVTYDDPFHIPTQPPTPRTPTSGTSSSPLLTSIPESPPAERSAFSRLYRPSPRKTRTHRPILSDGPSYPPDDGLRSPPMSPGTSSYQSSGQPSSRNLLYSVTSFDTDEYFPSISDLKRRQLPQPPPNQPPREQSGTEFRDVPTPRPLPVPGSSSSSSFANPPSGPSGTARKGTDNFTGPDPDAIADLKRPDVLVTLSREGMSTSTLPIVHTDSGLRYTNDPSNGPSADDIDTTTLVPDELPPVYTLR</sequence>
<gene>
    <name evidence="3" type="ORF">ARMOST_11767</name>
</gene>
<dbReference type="Proteomes" id="UP000219338">
    <property type="component" value="Unassembled WGS sequence"/>
</dbReference>
<dbReference type="Gene3D" id="2.60.120.260">
    <property type="entry name" value="Galactose-binding domain-like"/>
    <property type="match status" value="2"/>
</dbReference>
<proteinExistence type="predicted"/>
<evidence type="ECO:0000256" key="2">
    <source>
        <dbReference type="SAM" id="Phobius"/>
    </source>
</evidence>
<accession>A0A284RI17</accession>
<name>A0A284RI17_ARMOS</name>
<feature type="region of interest" description="Disordered" evidence="1">
    <location>
        <begin position="524"/>
        <end position="654"/>
    </location>
</feature>
<dbReference type="OrthoDB" id="3052647at2759"/>
<dbReference type="OMA" id="QINETAH"/>
<evidence type="ECO:0008006" key="5">
    <source>
        <dbReference type="Google" id="ProtNLM"/>
    </source>
</evidence>
<feature type="compositionally biased region" description="Low complexity" evidence="1">
    <location>
        <begin position="488"/>
        <end position="501"/>
    </location>
</feature>
<evidence type="ECO:0000256" key="1">
    <source>
        <dbReference type="SAM" id="MobiDB-lite"/>
    </source>
</evidence>
<dbReference type="STRING" id="47428.A0A284RI17"/>
<protein>
    <recommendedName>
        <fullName evidence="5">Transmembrane protein</fullName>
    </recommendedName>
</protein>
<keyword evidence="4" id="KW-1185">Reference proteome</keyword>